<reference evidence="3" key="1">
    <citation type="journal article" date="2019" name="Int. J. Syst. Evol. Microbiol.">
        <title>The Global Catalogue of Microorganisms (GCM) 10K type strain sequencing project: providing services to taxonomists for standard genome sequencing and annotation.</title>
        <authorList>
            <consortium name="The Broad Institute Genomics Platform"/>
            <consortium name="The Broad Institute Genome Sequencing Center for Infectious Disease"/>
            <person name="Wu L."/>
            <person name="Ma J."/>
        </authorList>
    </citation>
    <scope>NUCLEOTIDE SEQUENCE [LARGE SCALE GENOMIC DNA]</scope>
    <source>
        <strain evidence="3">KCTC 52490</strain>
    </source>
</reference>
<accession>A0ABW6AHY3</accession>
<dbReference type="EMBL" id="JBHUOM010000007">
    <property type="protein sequence ID" value="MFD2934916.1"/>
    <property type="molecule type" value="Genomic_DNA"/>
</dbReference>
<gene>
    <name evidence="2" type="primary">madL</name>
    <name evidence="2" type="ORF">ACFS25_14065</name>
</gene>
<sequence length="125" mass="13437">MLIRGVALLSGCFLAGQLVGETIGRLIHIDANVGGVGFAMLFLVYAQNWLEKRNKINLEMESGILFWSKMYIPVIVAMAATQNVRVALSSGAIALLAGIIPVILCLVLVPIVAKLSLKGTEEWSI</sequence>
<dbReference type="InterPro" id="IPR004690">
    <property type="entry name" value="Maln_transptMadL"/>
</dbReference>
<proteinExistence type="predicted"/>
<evidence type="ECO:0000256" key="1">
    <source>
        <dbReference type="SAM" id="Phobius"/>
    </source>
</evidence>
<dbReference type="NCBIfam" id="TIGR00807">
    <property type="entry name" value="malonate_madL"/>
    <property type="match status" value="1"/>
</dbReference>
<dbReference type="Pfam" id="PF03817">
    <property type="entry name" value="MadL"/>
    <property type="match status" value="1"/>
</dbReference>
<keyword evidence="1" id="KW-0472">Membrane</keyword>
<keyword evidence="1" id="KW-1133">Transmembrane helix</keyword>
<evidence type="ECO:0000313" key="2">
    <source>
        <dbReference type="EMBL" id="MFD2934916.1"/>
    </source>
</evidence>
<evidence type="ECO:0000313" key="3">
    <source>
        <dbReference type="Proteomes" id="UP001597512"/>
    </source>
</evidence>
<protein>
    <submittedName>
        <fullName evidence="2">Malonate transporter subunit MadL</fullName>
    </submittedName>
</protein>
<feature type="transmembrane region" description="Helical" evidence="1">
    <location>
        <begin position="92"/>
        <end position="113"/>
    </location>
</feature>
<keyword evidence="1" id="KW-0812">Transmembrane</keyword>
<dbReference type="Proteomes" id="UP001597512">
    <property type="component" value="Unassembled WGS sequence"/>
</dbReference>
<organism evidence="2 3">
    <name type="scientific">Spirosoma flavum</name>
    <dbReference type="NCBI Taxonomy" id="2048557"/>
    <lineage>
        <taxon>Bacteria</taxon>
        <taxon>Pseudomonadati</taxon>
        <taxon>Bacteroidota</taxon>
        <taxon>Cytophagia</taxon>
        <taxon>Cytophagales</taxon>
        <taxon>Cytophagaceae</taxon>
        <taxon>Spirosoma</taxon>
    </lineage>
</organism>
<name>A0ABW6AHY3_9BACT</name>
<keyword evidence="3" id="KW-1185">Reference proteome</keyword>
<comment type="caution">
    <text evidence="2">The sequence shown here is derived from an EMBL/GenBank/DDBJ whole genome shotgun (WGS) entry which is preliminary data.</text>
</comment>
<feature type="transmembrane region" description="Helical" evidence="1">
    <location>
        <begin position="30"/>
        <end position="50"/>
    </location>
</feature>
<dbReference type="RefSeq" id="WP_381501835.1">
    <property type="nucleotide sequence ID" value="NZ_JBHUOM010000007.1"/>
</dbReference>
<feature type="transmembrane region" description="Helical" evidence="1">
    <location>
        <begin position="62"/>
        <end position="80"/>
    </location>
</feature>